<dbReference type="EMBL" id="LN890280">
    <property type="protein sequence ID" value="CUR50860.1"/>
    <property type="molecule type" value="Genomic_DNA"/>
</dbReference>
<dbReference type="SUPFAM" id="SSF48452">
    <property type="entry name" value="TPR-like"/>
    <property type="match status" value="1"/>
</dbReference>
<gene>
    <name evidence="4" type="ORF">NDEV_0095</name>
</gene>
<dbReference type="PROSITE" id="PS50005">
    <property type="entry name" value="TPR"/>
    <property type="match status" value="1"/>
</dbReference>
<dbReference type="PANTHER" id="PTHR12558:SF13">
    <property type="entry name" value="CELL DIVISION CYCLE PROTEIN 27 HOMOLOG"/>
    <property type="match status" value="1"/>
</dbReference>
<dbReference type="InterPro" id="IPR013105">
    <property type="entry name" value="TPR_2"/>
</dbReference>
<dbReference type="Proteomes" id="UP000196239">
    <property type="component" value="Chromosome 1"/>
</dbReference>
<protein>
    <submittedName>
        <fullName evidence="4">Tetratricopeptide TPR_2 repeat protein</fullName>
    </submittedName>
</protein>
<dbReference type="InterPro" id="IPR019734">
    <property type="entry name" value="TPR_rpt"/>
</dbReference>
<dbReference type="Gene3D" id="3.90.70.10">
    <property type="entry name" value="Cysteine proteinases"/>
    <property type="match status" value="1"/>
</dbReference>
<dbReference type="AlphaFoldDB" id="A0A128A0J0"/>
<evidence type="ECO:0000313" key="4">
    <source>
        <dbReference type="EMBL" id="CUR50860.1"/>
    </source>
</evidence>
<evidence type="ECO:0000256" key="3">
    <source>
        <dbReference type="PROSITE-ProRule" id="PRU00339"/>
    </source>
</evidence>
<dbReference type="InterPro" id="IPR011990">
    <property type="entry name" value="TPR-like_helical_dom_sf"/>
</dbReference>
<name>A0A128A0J0_9ARCH</name>
<dbReference type="Gene3D" id="1.25.40.10">
    <property type="entry name" value="Tetratricopeptide repeat domain"/>
    <property type="match status" value="2"/>
</dbReference>
<evidence type="ECO:0000256" key="1">
    <source>
        <dbReference type="ARBA" id="ARBA00022737"/>
    </source>
</evidence>
<evidence type="ECO:0000313" key="5">
    <source>
        <dbReference type="Proteomes" id="UP000196239"/>
    </source>
</evidence>
<feature type="repeat" description="TPR" evidence="3">
    <location>
        <begin position="233"/>
        <end position="266"/>
    </location>
</feature>
<dbReference type="Pfam" id="PF07719">
    <property type="entry name" value="TPR_2"/>
    <property type="match status" value="1"/>
</dbReference>
<keyword evidence="1" id="KW-0677">Repeat</keyword>
<dbReference type="PANTHER" id="PTHR12558">
    <property type="entry name" value="CELL DIVISION CYCLE 16,23,27"/>
    <property type="match status" value="1"/>
</dbReference>
<keyword evidence="2 3" id="KW-0802">TPR repeat</keyword>
<keyword evidence="5" id="KW-1185">Reference proteome</keyword>
<sequence length="314" mass="35582">MDPTHTLEIPIVQEENICLPLVVSAVSKYWGVDLPLKEAAEIAKKYQNMKGSILIEGVELAERHGLLGIIVNSTLKELKKMIDIGVPPIVILPGVKDVVQHASLIVGYDETEKTIFHYIPEPEKIGAIPEKQFDEQWQEDDRLMILLVPQDILPDINTFDENKIKSNRLCFDGEKLRLQGKTDEAIVTLKQAIEIHKSNSTAMCLLAGILNDKNSNDAISYYAKTIGLNSKYYLAYRGLGNYYLKTKDYANAEKYYTAALEIDQTRFAPIYKNRGLVRYEQKKLGAAKQDFEKYLEQMPEARDRAGIEQAISEL</sequence>
<accession>A0A128A0J0</accession>
<dbReference type="SMART" id="SM00028">
    <property type="entry name" value="TPR"/>
    <property type="match status" value="3"/>
</dbReference>
<proteinExistence type="predicted"/>
<dbReference type="GO" id="GO:0051301">
    <property type="term" value="P:cell division"/>
    <property type="evidence" value="ECO:0007669"/>
    <property type="project" value="TreeGrafter"/>
</dbReference>
<reference evidence="5" key="1">
    <citation type="submission" date="2015-10" db="EMBL/GenBank/DDBJ databases">
        <authorList>
            <person name="Lehtovirta-Morley L.E."/>
            <person name="Vieille C."/>
        </authorList>
    </citation>
    <scope>NUCLEOTIDE SEQUENCE [LARGE SCALE GENOMIC DNA]</scope>
</reference>
<dbReference type="KEGG" id="ndv:NDEV_0095"/>
<evidence type="ECO:0000256" key="2">
    <source>
        <dbReference type="ARBA" id="ARBA00022803"/>
    </source>
</evidence>
<organism evidence="4 5">
    <name type="scientific">Nitrosotalea devaniterrae</name>
    <dbReference type="NCBI Taxonomy" id="1078905"/>
    <lineage>
        <taxon>Archaea</taxon>
        <taxon>Nitrososphaerota</taxon>
        <taxon>Nitrososphaeria</taxon>
        <taxon>Nitrosotaleales</taxon>
        <taxon>Nitrosotaleaceae</taxon>
        <taxon>Nitrosotalea</taxon>
    </lineage>
</organism>